<proteinExistence type="predicted"/>
<dbReference type="InterPro" id="IPR013083">
    <property type="entry name" value="Znf_RING/FYVE/PHD"/>
</dbReference>
<dbReference type="SMART" id="SM00184">
    <property type="entry name" value="RING"/>
    <property type="match status" value="1"/>
</dbReference>
<name>E3NBL4_CAERE</name>
<dbReference type="STRING" id="31234.E3NBL4"/>
<feature type="compositionally biased region" description="Polar residues" evidence="5">
    <location>
        <begin position="1"/>
        <end position="11"/>
    </location>
</feature>
<dbReference type="PANTHER" id="PTHR47156">
    <property type="entry name" value="PROTEIN CBG20824"/>
    <property type="match status" value="1"/>
</dbReference>
<evidence type="ECO:0000256" key="2">
    <source>
        <dbReference type="ARBA" id="ARBA00022771"/>
    </source>
</evidence>
<dbReference type="InterPro" id="IPR052667">
    <property type="entry name" value="E3_ubiquitin-ligase_RING"/>
</dbReference>
<dbReference type="PROSITE" id="PS00518">
    <property type="entry name" value="ZF_RING_1"/>
    <property type="match status" value="1"/>
</dbReference>
<evidence type="ECO:0000256" key="3">
    <source>
        <dbReference type="ARBA" id="ARBA00022833"/>
    </source>
</evidence>
<dbReference type="PANTHER" id="PTHR47156:SF7">
    <property type="entry name" value="RING-TYPE DOMAIN-CONTAINING PROTEIN"/>
    <property type="match status" value="1"/>
</dbReference>
<dbReference type="Proteomes" id="UP000008281">
    <property type="component" value="Unassembled WGS sequence"/>
</dbReference>
<evidence type="ECO:0000313" key="7">
    <source>
        <dbReference type="EMBL" id="EFO92012.1"/>
    </source>
</evidence>
<dbReference type="AlphaFoldDB" id="E3NBL4"/>
<feature type="compositionally biased region" description="Basic and acidic residues" evidence="5">
    <location>
        <begin position="14"/>
        <end position="26"/>
    </location>
</feature>
<keyword evidence="2 4" id="KW-0863">Zinc-finger</keyword>
<dbReference type="InParanoid" id="E3NBL4"/>
<reference evidence="7" key="1">
    <citation type="submission" date="2007-07" db="EMBL/GenBank/DDBJ databases">
        <title>PCAP assembly of the Caenorhabditis remanei genome.</title>
        <authorList>
            <consortium name="The Caenorhabditis remanei Sequencing Consortium"/>
            <person name="Wilson R.K."/>
        </authorList>
    </citation>
    <scope>NUCLEOTIDE SEQUENCE [LARGE SCALE GENOMIC DNA]</scope>
    <source>
        <strain evidence="7">PB4641</strain>
    </source>
</reference>
<dbReference type="InterPro" id="IPR001841">
    <property type="entry name" value="Znf_RING"/>
</dbReference>
<protein>
    <recommendedName>
        <fullName evidence="6">RING-type domain-containing protein</fullName>
    </recommendedName>
</protein>
<sequence length="233" mass="27051">MIRFTRNNQYDQDMDARNQRGSEARDAPQAVEIAPQENNIEEAADAEEVNADLQINVLREEIRRDIQMIQDDPRMPLEQTMIILDRIDDTWRAINLIGFDRRRLWEQRLIRQQGIVGAQNNRPVARNPVPEPDTQDVVARLPVAIEAPPTQDTQIPVRQQLRLECNICLEDYSKTRIPRILKECGHSVCDECVGQLQKINRNFFCVVCPTCRRITYTTRSKLPKNYALIGLME</sequence>
<dbReference type="eggNOG" id="KOG4185">
    <property type="taxonomic scope" value="Eukaryota"/>
</dbReference>
<dbReference type="OrthoDB" id="252722at2759"/>
<accession>E3NBL4</accession>
<dbReference type="Gene3D" id="3.30.40.10">
    <property type="entry name" value="Zinc/RING finger domain, C3HC4 (zinc finger)"/>
    <property type="match status" value="1"/>
</dbReference>
<dbReference type="SUPFAM" id="SSF57850">
    <property type="entry name" value="RING/U-box"/>
    <property type="match status" value="1"/>
</dbReference>
<evidence type="ECO:0000313" key="8">
    <source>
        <dbReference type="Proteomes" id="UP000008281"/>
    </source>
</evidence>
<keyword evidence="8" id="KW-1185">Reference proteome</keyword>
<keyword evidence="1" id="KW-0479">Metal-binding</keyword>
<feature type="region of interest" description="Disordered" evidence="5">
    <location>
        <begin position="1"/>
        <end position="28"/>
    </location>
</feature>
<gene>
    <name evidence="7" type="ORF">CRE_10601</name>
</gene>
<keyword evidence="3" id="KW-0862">Zinc</keyword>
<dbReference type="GO" id="GO:0008270">
    <property type="term" value="F:zinc ion binding"/>
    <property type="evidence" value="ECO:0007669"/>
    <property type="project" value="UniProtKB-KW"/>
</dbReference>
<evidence type="ECO:0000256" key="4">
    <source>
        <dbReference type="PROSITE-ProRule" id="PRU00175"/>
    </source>
</evidence>
<dbReference type="PROSITE" id="PS50089">
    <property type="entry name" value="ZF_RING_2"/>
    <property type="match status" value="1"/>
</dbReference>
<dbReference type="Pfam" id="PF14634">
    <property type="entry name" value="zf-RING_5"/>
    <property type="match status" value="1"/>
</dbReference>
<evidence type="ECO:0000256" key="1">
    <source>
        <dbReference type="ARBA" id="ARBA00022723"/>
    </source>
</evidence>
<organism evidence="8">
    <name type="scientific">Caenorhabditis remanei</name>
    <name type="common">Caenorhabditis vulgaris</name>
    <dbReference type="NCBI Taxonomy" id="31234"/>
    <lineage>
        <taxon>Eukaryota</taxon>
        <taxon>Metazoa</taxon>
        <taxon>Ecdysozoa</taxon>
        <taxon>Nematoda</taxon>
        <taxon>Chromadorea</taxon>
        <taxon>Rhabditida</taxon>
        <taxon>Rhabditina</taxon>
        <taxon>Rhabditomorpha</taxon>
        <taxon>Rhabditoidea</taxon>
        <taxon>Rhabditidae</taxon>
        <taxon>Peloderinae</taxon>
        <taxon>Caenorhabditis</taxon>
    </lineage>
</organism>
<dbReference type="InterPro" id="IPR017907">
    <property type="entry name" value="Znf_RING_CS"/>
</dbReference>
<feature type="domain" description="RING-type" evidence="6">
    <location>
        <begin position="165"/>
        <end position="212"/>
    </location>
</feature>
<dbReference type="EMBL" id="DS268586">
    <property type="protein sequence ID" value="EFO92012.1"/>
    <property type="molecule type" value="Genomic_DNA"/>
</dbReference>
<evidence type="ECO:0000259" key="6">
    <source>
        <dbReference type="PROSITE" id="PS50089"/>
    </source>
</evidence>
<evidence type="ECO:0000256" key="5">
    <source>
        <dbReference type="SAM" id="MobiDB-lite"/>
    </source>
</evidence>
<dbReference type="HOGENOM" id="CLU_1190810_0_0_1"/>